<dbReference type="Gene3D" id="2.60.200.20">
    <property type="match status" value="1"/>
</dbReference>
<dbReference type="EMBL" id="CP155573">
    <property type="protein sequence ID" value="XFO66381.1"/>
    <property type="molecule type" value="Genomic_DNA"/>
</dbReference>
<evidence type="ECO:0000256" key="1">
    <source>
        <dbReference type="SAM" id="Phobius"/>
    </source>
</evidence>
<evidence type="ECO:0000313" key="4">
    <source>
        <dbReference type="Proteomes" id="UP000216752"/>
    </source>
</evidence>
<dbReference type="SUPFAM" id="SSF49879">
    <property type="entry name" value="SMAD/FHA domain"/>
    <property type="match status" value="1"/>
</dbReference>
<dbReference type="InterPro" id="IPR000253">
    <property type="entry name" value="FHA_dom"/>
</dbReference>
<protein>
    <recommendedName>
        <fullName evidence="2">FHA domain-containing protein</fullName>
    </recommendedName>
</protein>
<evidence type="ECO:0000259" key="2">
    <source>
        <dbReference type="PROSITE" id="PS50006"/>
    </source>
</evidence>
<dbReference type="InterPro" id="IPR050923">
    <property type="entry name" value="Cell_Proc_Reg/RNA_Proc"/>
</dbReference>
<sequence>MPGKLQVFNIIVIALQYSLVVLLYYFLYRVVKLAARDLNRLAFDDLDDSVVHDTGVSAADVHSQPRLVVIDDHQELLSQTFFTIVDSLTIGRSQQNNVVIDSSFVSHEHACISRTKHNYLLADLNSTNGTIVNGQQLEEEIALVDGDIIQIGAVTLKFER</sequence>
<dbReference type="PROSITE" id="PS50006">
    <property type="entry name" value="FHA_DOMAIN"/>
    <property type="match status" value="1"/>
</dbReference>
<reference evidence="3" key="1">
    <citation type="submission" date="2024-05" db="EMBL/GenBank/DDBJ databases">
        <title>Isolation and characterization of Sporomusa carbonis sp. nov., a carboxydotrophic hydrogenogen in the genus of Sporomusa isolated from a charcoal burning pile.</title>
        <authorList>
            <person name="Boeer T."/>
            <person name="Rosenbaum F."/>
            <person name="Eysell L."/>
            <person name="Mueller V."/>
            <person name="Daniel R."/>
            <person name="Poehlein A."/>
        </authorList>
    </citation>
    <scope>NUCLEOTIDE SEQUENCE [LARGE SCALE GENOMIC DNA]</scope>
    <source>
        <strain evidence="3">DSM 10669</strain>
    </source>
</reference>
<keyword evidence="1" id="KW-1133">Transmembrane helix</keyword>
<dbReference type="PANTHER" id="PTHR23308">
    <property type="entry name" value="NUCLEAR INHIBITOR OF PROTEIN PHOSPHATASE-1"/>
    <property type="match status" value="1"/>
</dbReference>
<keyword evidence="1" id="KW-0812">Transmembrane</keyword>
<dbReference type="CDD" id="cd00060">
    <property type="entry name" value="FHA"/>
    <property type="match status" value="1"/>
</dbReference>
<name>A0ABZ3IL28_9FIRM</name>
<dbReference type="Pfam" id="PF00498">
    <property type="entry name" value="FHA"/>
    <property type="match status" value="1"/>
</dbReference>
<feature type="transmembrane region" description="Helical" evidence="1">
    <location>
        <begin position="6"/>
        <end position="27"/>
    </location>
</feature>
<accession>A0ABZ3IL28</accession>
<keyword evidence="1" id="KW-0472">Membrane</keyword>
<dbReference type="Proteomes" id="UP000216752">
    <property type="component" value="Chromosome"/>
</dbReference>
<dbReference type="SMART" id="SM00240">
    <property type="entry name" value="FHA"/>
    <property type="match status" value="1"/>
</dbReference>
<keyword evidence="4" id="KW-1185">Reference proteome</keyword>
<organism evidence="3 4">
    <name type="scientific">Sporomusa silvacetica DSM 10669</name>
    <dbReference type="NCBI Taxonomy" id="1123289"/>
    <lineage>
        <taxon>Bacteria</taxon>
        <taxon>Bacillati</taxon>
        <taxon>Bacillota</taxon>
        <taxon>Negativicutes</taxon>
        <taxon>Selenomonadales</taxon>
        <taxon>Sporomusaceae</taxon>
        <taxon>Sporomusa</taxon>
    </lineage>
</organism>
<proteinExistence type="predicted"/>
<dbReference type="RefSeq" id="WP_094602714.1">
    <property type="nucleotide sequence ID" value="NZ_CP155573.1"/>
</dbReference>
<evidence type="ECO:0000313" key="3">
    <source>
        <dbReference type="EMBL" id="XFO66381.1"/>
    </source>
</evidence>
<dbReference type="InterPro" id="IPR008984">
    <property type="entry name" value="SMAD_FHA_dom_sf"/>
</dbReference>
<feature type="domain" description="FHA" evidence="2">
    <location>
        <begin position="88"/>
        <end position="137"/>
    </location>
</feature>
<gene>
    <name evidence="3" type="ORF">SPSIL_025310</name>
</gene>